<dbReference type="InterPro" id="IPR011009">
    <property type="entry name" value="Kinase-like_dom_sf"/>
</dbReference>
<reference evidence="2" key="1">
    <citation type="submission" date="2016-06" db="EMBL/GenBank/DDBJ databases">
        <title>Parallel loss of symbiosis genes in relatives of nitrogen-fixing non-legume Parasponia.</title>
        <authorList>
            <person name="Van Velzen R."/>
            <person name="Holmer R."/>
            <person name="Bu F."/>
            <person name="Rutten L."/>
            <person name="Van Zeijl A."/>
            <person name="Liu W."/>
            <person name="Santuari L."/>
            <person name="Cao Q."/>
            <person name="Sharma T."/>
            <person name="Shen D."/>
            <person name="Roswanjaya Y."/>
            <person name="Wardhani T."/>
            <person name="Kalhor M.S."/>
            <person name="Jansen J."/>
            <person name="Van den Hoogen J."/>
            <person name="Gungor B."/>
            <person name="Hartog M."/>
            <person name="Hontelez J."/>
            <person name="Verver J."/>
            <person name="Yang W.-C."/>
            <person name="Schijlen E."/>
            <person name="Repin R."/>
            <person name="Schilthuizen M."/>
            <person name="Schranz E."/>
            <person name="Heidstra R."/>
            <person name="Miyata K."/>
            <person name="Fedorova E."/>
            <person name="Kohlen W."/>
            <person name="Bisseling T."/>
            <person name="Smit S."/>
            <person name="Geurts R."/>
        </authorList>
    </citation>
    <scope>NUCLEOTIDE SEQUENCE [LARGE SCALE GENOMIC DNA]</scope>
    <source>
        <strain evidence="2">cv. RG33-2</strain>
    </source>
</reference>
<dbReference type="AlphaFoldDB" id="A0A2P5FBS0"/>
<gene>
    <name evidence="1" type="ORF">TorRG33x02_091080</name>
</gene>
<dbReference type="PANTHER" id="PTHR48055">
    <property type="entry name" value="LEUCINE-RICH REPEAT RECEPTOR PROTEIN KINASE EMS1"/>
    <property type="match status" value="1"/>
</dbReference>
<proteinExistence type="predicted"/>
<dbReference type="EMBL" id="JXTC01000046">
    <property type="protein sequence ID" value="PON95216.1"/>
    <property type="molecule type" value="Genomic_DNA"/>
</dbReference>
<organism evidence="1 2">
    <name type="scientific">Trema orientale</name>
    <name type="common">Charcoal tree</name>
    <name type="synonym">Celtis orientalis</name>
    <dbReference type="NCBI Taxonomy" id="63057"/>
    <lineage>
        <taxon>Eukaryota</taxon>
        <taxon>Viridiplantae</taxon>
        <taxon>Streptophyta</taxon>
        <taxon>Embryophyta</taxon>
        <taxon>Tracheophyta</taxon>
        <taxon>Spermatophyta</taxon>
        <taxon>Magnoliopsida</taxon>
        <taxon>eudicotyledons</taxon>
        <taxon>Gunneridae</taxon>
        <taxon>Pentapetalae</taxon>
        <taxon>rosids</taxon>
        <taxon>fabids</taxon>
        <taxon>Rosales</taxon>
        <taxon>Cannabaceae</taxon>
        <taxon>Trema</taxon>
    </lineage>
</organism>
<dbReference type="OrthoDB" id="1103805at2759"/>
<dbReference type="STRING" id="63057.A0A2P5FBS0"/>
<sequence>YAMGGKPSKQGDVYSYGILVMEMFTGRRPTDEMFKDDFNLHNFVKMALPKRLVQIVDSSLLDINVEETTNRREDERRYSNNKSIEIDSEEENIDFEKPNEINVNLQECLVSVLEIGLACSEGSPNEKMNMGDVIKELQHIRNGYVCVGIHGQRQRTS</sequence>
<accession>A0A2P5FBS0</accession>
<dbReference type="Proteomes" id="UP000237000">
    <property type="component" value="Unassembled WGS sequence"/>
</dbReference>
<dbReference type="SUPFAM" id="SSF56112">
    <property type="entry name" value="Protein kinase-like (PK-like)"/>
    <property type="match status" value="1"/>
</dbReference>
<comment type="caution">
    <text evidence="1">The sequence shown here is derived from an EMBL/GenBank/DDBJ whole genome shotgun (WGS) entry which is preliminary data.</text>
</comment>
<dbReference type="GO" id="GO:0016020">
    <property type="term" value="C:membrane"/>
    <property type="evidence" value="ECO:0007669"/>
    <property type="project" value="TreeGrafter"/>
</dbReference>
<dbReference type="InParanoid" id="A0A2P5FBS0"/>
<evidence type="ECO:0000313" key="1">
    <source>
        <dbReference type="EMBL" id="PON95216.1"/>
    </source>
</evidence>
<dbReference type="Gene3D" id="1.10.510.10">
    <property type="entry name" value="Transferase(Phosphotransferase) domain 1"/>
    <property type="match status" value="1"/>
</dbReference>
<evidence type="ECO:0000313" key="2">
    <source>
        <dbReference type="Proteomes" id="UP000237000"/>
    </source>
</evidence>
<dbReference type="GO" id="GO:0016301">
    <property type="term" value="F:kinase activity"/>
    <property type="evidence" value="ECO:0007669"/>
    <property type="project" value="UniProtKB-KW"/>
</dbReference>
<protein>
    <submittedName>
        <fullName evidence="1">Tyrosine-protein kinase</fullName>
    </submittedName>
</protein>
<keyword evidence="1" id="KW-0418">Kinase</keyword>
<keyword evidence="1" id="KW-0808">Transferase</keyword>
<name>A0A2P5FBS0_TREOI</name>
<feature type="non-terminal residue" evidence="1">
    <location>
        <position position="1"/>
    </location>
</feature>
<dbReference type="InterPro" id="IPR051564">
    <property type="entry name" value="LRR_receptor-like_kinase"/>
</dbReference>
<dbReference type="PANTHER" id="PTHR48055:SF57">
    <property type="entry name" value="PROTEIN KINASE DOMAIN-CONTAINING PROTEIN"/>
    <property type="match status" value="1"/>
</dbReference>
<keyword evidence="2" id="KW-1185">Reference proteome</keyword>